<accession>X0VCM1</accession>
<protein>
    <submittedName>
        <fullName evidence="2">Uncharacterized protein</fullName>
    </submittedName>
</protein>
<dbReference type="EMBL" id="BARS01020583">
    <property type="protein sequence ID" value="GAG08992.1"/>
    <property type="molecule type" value="Genomic_DNA"/>
</dbReference>
<gene>
    <name evidence="2" type="ORF">S01H1_33170</name>
</gene>
<name>X0VCM1_9ZZZZ</name>
<organism evidence="2">
    <name type="scientific">marine sediment metagenome</name>
    <dbReference type="NCBI Taxonomy" id="412755"/>
    <lineage>
        <taxon>unclassified sequences</taxon>
        <taxon>metagenomes</taxon>
        <taxon>ecological metagenomes</taxon>
    </lineage>
</organism>
<proteinExistence type="predicted"/>
<reference evidence="2" key="1">
    <citation type="journal article" date="2014" name="Front. Microbiol.">
        <title>High frequency of phylogenetically diverse reductive dehalogenase-homologous genes in deep subseafloor sedimentary metagenomes.</title>
        <authorList>
            <person name="Kawai M."/>
            <person name="Futagami T."/>
            <person name="Toyoda A."/>
            <person name="Takaki Y."/>
            <person name="Nishi S."/>
            <person name="Hori S."/>
            <person name="Arai W."/>
            <person name="Tsubouchi T."/>
            <person name="Morono Y."/>
            <person name="Uchiyama I."/>
            <person name="Ito T."/>
            <person name="Fujiyama A."/>
            <person name="Inagaki F."/>
            <person name="Takami H."/>
        </authorList>
    </citation>
    <scope>NUCLEOTIDE SEQUENCE</scope>
    <source>
        <strain evidence="2">Expedition CK06-06</strain>
    </source>
</reference>
<evidence type="ECO:0000256" key="1">
    <source>
        <dbReference type="SAM" id="MobiDB-lite"/>
    </source>
</evidence>
<feature type="non-terminal residue" evidence="2">
    <location>
        <position position="1"/>
    </location>
</feature>
<feature type="region of interest" description="Disordered" evidence="1">
    <location>
        <begin position="62"/>
        <end position="117"/>
    </location>
</feature>
<dbReference type="AlphaFoldDB" id="X0VCM1"/>
<comment type="caution">
    <text evidence="2">The sequence shown here is derived from an EMBL/GenBank/DDBJ whole genome shotgun (WGS) entry which is preliminary data.</text>
</comment>
<sequence>YRRIEMPKVATTVEFNKKELRDLIQTAAKPNGPKEHLGGSSVSFLYEDDEVVAAQVRFGEKTTEVEEVEPDPDAAPLHVSGADPLEEDDTDHDDKVGVGKGSPLTPGCDGPFPAGAR</sequence>
<evidence type="ECO:0000313" key="2">
    <source>
        <dbReference type="EMBL" id="GAG08992.1"/>
    </source>
</evidence>